<dbReference type="InParanoid" id="A0A0P0Y568"/>
<organism evidence="3 4">
    <name type="scientific">Oryza sativa subsp. japonica</name>
    <name type="common">Rice</name>
    <dbReference type="NCBI Taxonomy" id="39947"/>
    <lineage>
        <taxon>Eukaryota</taxon>
        <taxon>Viridiplantae</taxon>
        <taxon>Streptophyta</taxon>
        <taxon>Embryophyta</taxon>
        <taxon>Tracheophyta</taxon>
        <taxon>Spermatophyta</taxon>
        <taxon>Magnoliopsida</taxon>
        <taxon>Liliopsida</taxon>
        <taxon>Poales</taxon>
        <taxon>Poaceae</taxon>
        <taxon>BOP clade</taxon>
        <taxon>Oryzoideae</taxon>
        <taxon>Oryzeae</taxon>
        <taxon>Oryzinae</taxon>
        <taxon>Oryza</taxon>
        <taxon>Oryza sativa</taxon>
    </lineage>
</organism>
<reference evidence="3 4" key="2">
    <citation type="journal article" date="2013" name="Plant Cell Physiol.">
        <title>Rice Annotation Project Database (RAP-DB): an integrative and interactive database for rice genomics.</title>
        <authorList>
            <person name="Sakai H."/>
            <person name="Lee S.S."/>
            <person name="Tanaka T."/>
            <person name="Numa H."/>
            <person name="Kim J."/>
            <person name="Kawahara Y."/>
            <person name="Wakimoto H."/>
            <person name="Yang C.C."/>
            <person name="Iwamoto M."/>
            <person name="Abe T."/>
            <person name="Yamada Y."/>
            <person name="Muto A."/>
            <person name="Inokuchi H."/>
            <person name="Ikemura T."/>
            <person name="Matsumoto T."/>
            <person name="Sasaki T."/>
            <person name="Itoh T."/>
        </authorList>
    </citation>
    <scope>NUCLEOTIDE SEQUENCE [LARGE SCALE GENOMIC DNA]</scope>
    <source>
        <strain evidence="4">cv. Nipponbare</strain>
    </source>
</reference>
<accession>A0A0P0Y568</accession>
<dbReference type="PaxDb" id="39947-A0A0P0Y568"/>
<feature type="compositionally biased region" description="Gly residues" evidence="1">
    <location>
        <begin position="9"/>
        <end position="19"/>
    </location>
</feature>
<dbReference type="GO" id="GO:0007166">
    <property type="term" value="P:cell surface receptor signaling pathway"/>
    <property type="evidence" value="ECO:0007669"/>
    <property type="project" value="InterPro"/>
</dbReference>
<name>A0A0P0Y568_ORYSJ</name>
<evidence type="ECO:0000313" key="4">
    <source>
        <dbReference type="Proteomes" id="UP000059680"/>
    </source>
</evidence>
<dbReference type="STRING" id="39947.A0A0P0Y568"/>
<dbReference type="Pfam" id="PF19584">
    <property type="entry name" value="MCAfunc"/>
    <property type="match status" value="1"/>
</dbReference>
<feature type="compositionally biased region" description="Basic residues" evidence="1">
    <location>
        <begin position="20"/>
        <end position="29"/>
    </location>
</feature>
<protein>
    <submittedName>
        <fullName evidence="3">Os11g0664133 protein</fullName>
    </submittedName>
</protein>
<evidence type="ECO:0000313" key="3">
    <source>
        <dbReference type="EMBL" id="BAT15159.1"/>
    </source>
</evidence>
<feature type="region of interest" description="Disordered" evidence="1">
    <location>
        <begin position="1"/>
        <end position="43"/>
    </location>
</feature>
<dbReference type="Gramene" id="Os11t0664133-00">
    <property type="protein sequence ID" value="Os11t0664133-00"/>
    <property type="gene ID" value="Os11g0664133"/>
</dbReference>
<reference evidence="4" key="1">
    <citation type="journal article" date="2005" name="Nature">
        <title>The map-based sequence of the rice genome.</title>
        <authorList>
            <consortium name="International rice genome sequencing project (IRGSP)"/>
            <person name="Matsumoto T."/>
            <person name="Wu J."/>
            <person name="Kanamori H."/>
            <person name="Katayose Y."/>
            <person name="Fujisawa M."/>
            <person name="Namiki N."/>
            <person name="Mizuno H."/>
            <person name="Yamamoto K."/>
            <person name="Antonio B.A."/>
            <person name="Baba T."/>
            <person name="Sakata K."/>
            <person name="Nagamura Y."/>
            <person name="Aoki H."/>
            <person name="Arikawa K."/>
            <person name="Arita K."/>
            <person name="Bito T."/>
            <person name="Chiden Y."/>
            <person name="Fujitsuka N."/>
            <person name="Fukunaka R."/>
            <person name="Hamada M."/>
            <person name="Harada C."/>
            <person name="Hayashi A."/>
            <person name="Hijishita S."/>
            <person name="Honda M."/>
            <person name="Hosokawa S."/>
            <person name="Ichikawa Y."/>
            <person name="Idonuma A."/>
            <person name="Iijima M."/>
            <person name="Ikeda M."/>
            <person name="Ikeno M."/>
            <person name="Ito K."/>
            <person name="Ito S."/>
            <person name="Ito T."/>
            <person name="Ito Y."/>
            <person name="Ito Y."/>
            <person name="Iwabuchi A."/>
            <person name="Kamiya K."/>
            <person name="Karasawa W."/>
            <person name="Kurita K."/>
            <person name="Katagiri S."/>
            <person name="Kikuta A."/>
            <person name="Kobayashi H."/>
            <person name="Kobayashi N."/>
            <person name="Machita K."/>
            <person name="Maehara T."/>
            <person name="Masukawa M."/>
            <person name="Mizubayashi T."/>
            <person name="Mukai Y."/>
            <person name="Nagasaki H."/>
            <person name="Nagata Y."/>
            <person name="Naito S."/>
            <person name="Nakashima M."/>
            <person name="Nakama Y."/>
            <person name="Nakamichi Y."/>
            <person name="Nakamura M."/>
            <person name="Meguro A."/>
            <person name="Negishi M."/>
            <person name="Ohta I."/>
            <person name="Ohta T."/>
            <person name="Okamoto M."/>
            <person name="Ono N."/>
            <person name="Saji S."/>
            <person name="Sakaguchi M."/>
            <person name="Sakai K."/>
            <person name="Shibata M."/>
            <person name="Shimokawa T."/>
            <person name="Song J."/>
            <person name="Takazaki Y."/>
            <person name="Terasawa K."/>
            <person name="Tsugane M."/>
            <person name="Tsuji K."/>
            <person name="Ueda S."/>
            <person name="Waki K."/>
            <person name="Yamagata H."/>
            <person name="Yamamoto M."/>
            <person name="Yamamoto S."/>
            <person name="Yamane H."/>
            <person name="Yoshiki S."/>
            <person name="Yoshihara R."/>
            <person name="Yukawa K."/>
            <person name="Zhong H."/>
            <person name="Yano M."/>
            <person name="Yuan Q."/>
            <person name="Ouyang S."/>
            <person name="Liu J."/>
            <person name="Jones K.M."/>
            <person name="Gansberger K."/>
            <person name="Moffat K."/>
            <person name="Hill J."/>
            <person name="Bera J."/>
            <person name="Fadrosh D."/>
            <person name="Jin S."/>
            <person name="Johri S."/>
            <person name="Kim M."/>
            <person name="Overton L."/>
            <person name="Reardon M."/>
            <person name="Tsitrin T."/>
            <person name="Vuong H."/>
            <person name="Weaver B."/>
            <person name="Ciecko A."/>
            <person name="Tallon L."/>
            <person name="Jackson J."/>
            <person name="Pai G."/>
            <person name="Aken S.V."/>
            <person name="Utterback T."/>
            <person name="Reidmuller S."/>
            <person name="Feldblyum T."/>
            <person name="Hsiao J."/>
            <person name="Zismann V."/>
            <person name="Iobst S."/>
            <person name="de Vazeille A.R."/>
            <person name="Buell C.R."/>
            <person name="Ying K."/>
            <person name="Li Y."/>
            <person name="Lu T."/>
            <person name="Huang Y."/>
            <person name="Zhao Q."/>
            <person name="Feng Q."/>
            <person name="Zhang L."/>
            <person name="Zhu J."/>
            <person name="Weng Q."/>
            <person name="Mu J."/>
            <person name="Lu Y."/>
            <person name="Fan D."/>
            <person name="Liu Y."/>
            <person name="Guan J."/>
            <person name="Zhang Y."/>
            <person name="Yu S."/>
            <person name="Liu X."/>
            <person name="Zhang Y."/>
            <person name="Hong G."/>
            <person name="Han B."/>
            <person name="Choisne N."/>
            <person name="Demange N."/>
            <person name="Orjeda G."/>
            <person name="Samain S."/>
            <person name="Cattolico L."/>
            <person name="Pelletier E."/>
            <person name="Couloux A."/>
            <person name="Segurens B."/>
            <person name="Wincker P."/>
            <person name="D'Hont A."/>
            <person name="Scarpelli C."/>
            <person name="Weissenbach J."/>
            <person name="Salanoubat M."/>
            <person name="Quetier F."/>
            <person name="Yu Y."/>
            <person name="Kim H.R."/>
            <person name="Rambo T."/>
            <person name="Currie J."/>
            <person name="Collura K."/>
            <person name="Luo M."/>
            <person name="Yang T."/>
            <person name="Ammiraju J.S.S."/>
            <person name="Engler F."/>
            <person name="Soderlund C."/>
            <person name="Wing R.A."/>
            <person name="Palmer L.E."/>
            <person name="de la Bastide M."/>
            <person name="Spiegel L."/>
            <person name="Nascimento L."/>
            <person name="Zutavern T."/>
            <person name="O'Shaughnessy A."/>
            <person name="Dike S."/>
            <person name="Dedhia N."/>
            <person name="Preston R."/>
            <person name="Balija V."/>
            <person name="McCombie W.R."/>
            <person name="Chow T."/>
            <person name="Chen H."/>
            <person name="Chung M."/>
            <person name="Chen C."/>
            <person name="Shaw J."/>
            <person name="Wu H."/>
            <person name="Hsiao K."/>
            <person name="Chao Y."/>
            <person name="Chu M."/>
            <person name="Cheng C."/>
            <person name="Hour A."/>
            <person name="Lee P."/>
            <person name="Lin S."/>
            <person name="Lin Y."/>
            <person name="Liou J."/>
            <person name="Liu S."/>
            <person name="Hsing Y."/>
            <person name="Raghuvanshi S."/>
            <person name="Mohanty A."/>
            <person name="Bharti A.K."/>
            <person name="Gaur A."/>
            <person name="Gupta V."/>
            <person name="Kumar D."/>
            <person name="Ravi V."/>
            <person name="Vij S."/>
            <person name="Kapur A."/>
            <person name="Khurana P."/>
            <person name="Khurana P."/>
            <person name="Khurana J.P."/>
            <person name="Tyagi A.K."/>
            <person name="Gaikwad K."/>
            <person name="Singh A."/>
            <person name="Dalal V."/>
            <person name="Srivastava S."/>
            <person name="Dixit A."/>
            <person name="Pal A.K."/>
            <person name="Ghazi I.A."/>
            <person name="Yadav M."/>
            <person name="Pandit A."/>
            <person name="Bhargava A."/>
            <person name="Sureshbabu K."/>
            <person name="Batra K."/>
            <person name="Sharma T.R."/>
            <person name="Mohapatra T."/>
            <person name="Singh N.K."/>
            <person name="Messing J."/>
            <person name="Nelson A.B."/>
            <person name="Fuks G."/>
            <person name="Kavchok S."/>
            <person name="Keizer G."/>
            <person name="Linton E."/>
            <person name="Llaca V."/>
            <person name="Song R."/>
            <person name="Tanyolac B."/>
            <person name="Young S."/>
            <person name="Ho-Il K."/>
            <person name="Hahn J.H."/>
            <person name="Sangsakoo G."/>
            <person name="Vanavichit A."/>
            <person name="de Mattos Luiz.A.T."/>
            <person name="Zimmer P.D."/>
            <person name="Malone G."/>
            <person name="Dellagostin O."/>
            <person name="de Oliveira A.C."/>
            <person name="Bevan M."/>
            <person name="Bancroft I."/>
            <person name="Minx P."/>
            <person name="Cordum H."/>
            <person name="Wilson R."/>
            <person name="Cheng Z."/>
            <person name="Jin W."/>
            <person name="Jiang J."/>
            <person name="Leong S.A."/>
            <person name="Iwama H."/>
            <person name="Gojobori T."/>
            <person name="Itoh T."/>
            <person name="Niimura Y."/>
            <person name="Fujii Y."/>
            <person name="Habara T."/>
            <person name="Sakai H."/>
            <person name="Sato Y."/>
            <person name="Wilson G."/>
            <person name="Kumar K."/>
            <person name="McCouch S."/>
            <person name="Juretic N."/>
            <person name="Hoen D."/>
            <person name="Wright S."/>
            <person name="Bruskiewich R."/>
            <person name="Bureau T."/>
            <person name="Miyao A."/>
            <person name="Hirochika H."/>
            <person name="Nishikawa T."/>
            <person name="Kadowaki K."/>
            <person name="Sugiura M."/>
            <person name="Burr B."/>
            <person name="Sasaki T."/>
        </authorList>
    </citation>
    <scope>NUCLEOTIDE SEQUENCE [LARGE SCALE GENOMIC DNA]</scope>
    <source>
        <strain evidence="4">cv. Nipponbare</strain>
    </source>
</reference>
<dbReference type="InterPro" id="IPR036537">
    <property type="entry name" value="Adaptor_Cbl_N_dom_sf"/>
</dbReference>
<dbReference type="CDD" id="cd21037">
    <property type="entry name" value="MLKL_NTD"/>
    <property type="match status" value="1"/>
</dbReference>
<dbReference type="FunCoup" id="A0A0P0Y568">
    <property type="interactions" value="2"/>
</dbReference>
<gene>
    <name evidence="3" type="ordered locus">Os11g0664133</name>
    <name evidence="3" type="ORF">OSNPB_110664133</name>
</gene>
<dbReference type="InterPro" id="IPR045766">
    <property type="entry name" value="MCAfunc"/>
</dbReference>
<dbReference type="PANTHER" id="PTHR46604">
    <property type="entry name" value="PROTEIN MID1-COMPLEMENTING ACTIVITY 1"/>
    <property type="match status" value="1"/>
</dbReference>
<dbReference type="Gene3D" id="1.20.930.20">
    <property type="entry name" value="Adaptor protein Cbl, N-terminal domain"/>
    <property type="match status" value="1"/>
</dbReference>
<evidence type="ECO:0000256" key="1">
    <source>
        <dbReference type="SAM" id="MobiDB-lite"/>
    </source>
</evidence>
<dbReference type="PANTHER" id="PTHR46604:SF1">
    <property type="entry name" value="OS11G0665800 PROTEIN"/>
    <property type="match status" value="1"/>
</dbReference>
<dbReference type="EMBL" id="AP014967">
    <property type="protein sequence ID" value="BAT15159.1"/>
    <property type="molecule type" value="Genomic_DNA"/>
</dbReference>
<dbReference type="AlphaFoldDB" id="A0A0P0Y568"/>
<dbReference type="Proteomes" id="UP000059680">
    <property type="component" value="Chromosome 11"/>
</dbReference>
<sequence length="167" mass="18229">MHGAVGRAGASGDGGAAGRGGHRRPHHHDHAGGDDGSAEQGGVRAAPRRVFTIAELLQHLQDPDVLRRPEIRRPLTGLDDTLREARELVLACQDKSAVYRLAMAGRQAEKFRDVQSRIDSYLLLFPVISHMDITRRLDRIYNILVPNDMAGPAMSPVSMPQFPVPAS</sequence>
<keyword evidence="4" id="KW-1185">Reference proteome</keyword>
<reference evidence="3 4" key="3">
    <citation type="journal article" date="2013" name="Rice">
        <title>Improvement of the Oryza sativa Nipponbare reference genome using next generation sequence and optical map data.</title>
        <authorList>
            <person name="Kawahara Y."/>
            <person name="de la Bastide M."/>
            <person name="Hamilton J.P."/>
            <person name="Kanamori H."/>
            <person name="McCombie W.R."/>
            <person name="Ouyang S."/>
            <person name="Schwartz D.C."/>
            <person name="Tanaka T."/>
            <person name="Wu J."/>
            <person name="Zhou S."/>
            <person name="Childs K.L."/>
            <person name="Davidson R.M."/>
            <person name="Lin H."/>
            <person name="Quesada-Ocampo L."/>
            <person name="Vaillancourt B."/>
            <person name="Sakai H."/>
            <person name="Lee S.S."/>
            <person name="Kim J."/>
            <person name="Numa H."/>
            <person name="Itoh T."/>
            <person name="Buell C.R."/>
            <person name="Matsumoto T."/>
        </authorList>
    </citation>
    <scope>NUCLEOTIDE SEQUENCE [LARGE SCALE GENOMIC DNA]</scope>
    <source>
        <strain evidence="4">cv. Nipponbare</strain>
    </source>
</reference>
<feature type="domain" description="MCAfunc" evidence="2">
    <location>
        <begin position="52"/>
        <end position="143"/>
    </location>
</feature>
<dbReference type="InterPro" id="IPR059179">
    <property type="entry name" value="MLKL-like_MCAfunc"/>
</dbReference>
<proteinExistence type="predicted"/>
<evidence type="ECO:0000259" key="2">
    <source>
        <dbReference type="Pfam" id="PF19584"/>
    </source>
</evidence>